<feature type="compositionally biased region" description="Polar residues" evidence="6">
    <location>
        <begin position="519"/>
        <end position="528"/>
    </location>
</feature>
<sequence length="937" mass="105598">MAESPIIEQLRRHIHDYVEGHECYGTNGHDQRRPFVPQAALTAFWTREKIIGVLCHDGLIPRNPDIILDYYIAIFTIVVLTSEPANIDLFMQEDLSDSSLPLGSVPEAYRESLVHHGVFEDFMKLQWKFCPMSLDVSSRPKPSRKNMSPEIILPISNKIKINPQADEGKDIAVLYKVDLHRNCTQLTVPVVFKEYRQADSESQRLHDNEWAMYSNLRDGSFRHIVTYYGSFGCMGRRTIVLEYAPGGTLLQFFKERQPPKTDCHRVQFWQNLFGLLGGLEAIDDFTWDHNHSKDTWRLRGTHQDIRLQNILVCGTSSDDDYSVPFKFADMGNAHIRKTKNEGIDRRAVDQYGNGMYSAPEAFRDNGDPINIDHKSDVWSLGAILSEALIWSIWGERGREIYQDERIQRTRQTKLKGGHHEGAFHDGDRLLDVVENWHERVISVTGGSAEALSKLITESMLAADTNRRKTAADVFEGWITTIPTLETGSRPRKSMPPHQTGWPTPPLSFASPSRRKPTETETITSSPFTASPAPMNPGANITSPRTNDEPAINALNVNSEQRPEHLPCSRSSVNGESETIQGNELPTRQTPVERSNDNTSSVPSRANGTATPQEPEEEMNTRGPSPNTGRTSTSYRPTLQREGLGSTQSAIRKIPSSYLRGRPNGRPNRRSGRRKIPTGPATTIDSIWSRCFSHTGSVRQAIGRTLGLNSSDEDPLKVFPELKIPLTRLRGEGGRNQIFVLDDSNSMESSREQLGRTLRVLSKLLKKGQVDPDKEFELYFASTGECKKARHSTDLQSFISTHSFSNPRCEMHAILDQVATKVIKEDQMVSIYVLTNGHWNPQDYKSLCGVDKPIERLVRHIVNGNKQDNWAIVQFIGFHSSSHNDADQCGKARMRYLDNDLNLERDIVDNRDARGNVRKILLGSFSAEADESESSSED</sequence>
<evidence type="ECO:0000256" key="1">
    <source>
        <dbReference type="ARBA" id="ARBA00012513"/>
    </source>
</evidence>
<dbReference type="InterPro" id="IPR000719">
    <property type="entry name" value="Prot_kinase_dom"/>
</dbReference>
<dbReference type="PANTHER" id="PTHR43671:SF13">
    <property type="entry name" value="SERINE_THREONINE-PROTEIN KINASE NEK2"/>
    <property type="match status" value="1"/>
</dbReference>
<feature type="region of interest" description="Disordered" evidence="6">
    <location>
        <begin position="484"/>
        <end position="680"/>
    </location>
</feature>
<gene>
    <name evidence="8" type="ORF">CGGC5_653</name>
</gene>
<accession>L2G905</accession>
<dbReference type="PANTHER" id="PTHR43671">
    <property type="entry name" value="SERINE/THREONINE-PROTEIN KINASE NEK"/>
    <property type="match status" value="1"/>
</dbReference>
<dbReference type="GO" id="GO:0004674">
    <property type="term" value="F:protein serine/threonine kinase activity"/>
    <property type="evidence" value="ECO:0007669"/>
    <property type="project" value="UniProtKB-EC"/>
</dbReference>
<feature type="domain" description="Protein kinase" evidence="7">
    <location>
        <begin position="159"/>
        <end position="484"/>
    </location>
</feature>
<feature type="compositionally biased region" description="Polar residues" evidence="6">
    <location>
        <begin position="568"/>
        <end position="611"/>
    </location>
</feature>
<reference evidence="8" key="1">
    <citation type="submission" date="2012-08" db="EMBL/GenBank/DDBJ databases">
        <title>Genome analysis of Colletotrichum orbiculare and Colletotrichum fructicola.</title>
        <authorList>
            <person name="Gan P.H.P."/>
            <person name="Ikeda K."/>
            <person name="Irieda H."/>
            <person name="Narusaka M."/>
            <person name="O'Connell R.J."/>
            <person name="Narusaka Y."/>
            <person name="Takano Y."/>
            <person name="Kubo Y."/>
            <person name="Shirasu K."/>
        </authorList>
    </citation>
    <scope>NUCLEOTIDE SEQUENCE</scope>
    <source>
        <strain evidence="8">Nara gc5</strain>
    </source>
</reference>
<evidence type="ECO:0000256" key="3">
    <source>
        <dbReference type="ARBA" id="ARBA00022741"/>
    </source>
</evidence>
<keyword evidence="2" id="KW-0808">Transferase</keyword>
<evidence type="ECO:0000313" key="8">
    <source>
        <dbReference type="EMBL" id="ELA34493.1"/>
    </source>
</evidence>
<dbReference type="SMART" id="SM00220">
    <property type="entry name" value="S_TKc"/>
    <property type="match status" value="1"/>
</dbReference>
<dbReference type="EMBL" id="KB020614">
    <property type="protein sequence ID" value="ELA34493.1"/>
    <property type="molecule type" value="Genomic_DNA"/>
</dbReference>
<dbReference type="HOGENOM" id="CLU_005931_1_0_1"/>
<name>L2G905_COLFN</name>
<dbReference type="Pfam" id="PF00069">
    <property type="entry name" value="Pkinase"/>
    <property type="match status" value="1"/>
</dbReference>
<dbReference type="SUPFAM" id="SSF56112">
    <property type="entry name" value="Protein kinase-like (PK-like)"/>
    <property type="match status" value="1"/>
</dbReference>
<dbReference type="PROSITE" id="PS50011">
    <property type="entry name" value="PROTEIN_KINASE_DOM"/>
    <property type="match status" value="1"/>
</dbReference>
<feature type="compositionally biased region" description="Polar residues" evidence="6">
    <location>
        <begin position="621"/>
        <end position="636"/>
    </location>
</feature>
<evidence type="ECO:0000256" key="6">
    <source>
        <dbReference type="SAM" id="MobiDB-lite"/>
    </source>
</evidence>
<dbReference type="Gene3D" id="1.10.510.10">
    <property type="entry name" value="Transferase(Phosphotransferase) domain 1"/>
    <property type="match status" value="1"/>
</dbReference>
<keyword evidence="4 8" id="KW-0418">Kinase</keyword>
<evidence type="ECO:0000256" key="2">
    <source>
        <dbReference type="ARBA" id="ARBA00022679"/>
    </source>
</evidence>
<proteinExistence type="predicted"/>
<keyword evidence="3" id="KW-0547">Nucleotide-binding</keyword>
<feature type="compositionally biased region" description="Basic residues" evidence="6">
    <location>
        <begin position="666"/>
        <end position="675"/>
    </location>
</feature>
<evidence type="ECO:0000256" key="4">
    <source>
        <dbReference type="ARBA" id="ARBA00022777"/>
    </source>
</evidence>
<organism evidence="8">
    <name type="scientific">Colletotrichum fructicola (strain Nara gc5)</name>
    <name type="common">Anthracnose fungus</name>
    <name type="synonym">Colletotrichum gloeosporioides (strain Nara gc5)</name>
    <dbReference type="NCBI Taxonomy" id="1213859"/>
    <lineage>
        <taxon>Eukaryota</taxon>
        <taxon>Fungi</taxon>
        <taxon>Dikarya</taxon>
        <taxon>Ascomycota</taxon>
        <taxon>Pezizomycotina</taxon>
        <taxon>Sordariomycetes</taxon>
        <taxon>Hypocreomycetidae</taxon>
        <taxon>Glomerellales</taxon>
        <taxon>Glomerellaceae</taxon>
        <taxon>Colletotrichum</taxon>
        <taxon>Colletotrichum gloeosporioides species complex</taxon>
    </lineage>
</organism>
<keyword evidence="5" id="KW-0067">ATP-binding</keyword>
<dbReference type="AlphaFoldDB" id="L2G905"/>
<dbReference type="GO" id="GO:0005524">
    <property type="term" value="F:ATP binding"/>
    <property type="evidence" value="ECO:0007669"/>
    <property type="project" value="UniProtKB-KW"/>
</dbReference>
<dbReference type="InterPro" id="IPR050660">
    <property type="entry name" value="NEK_Ser/Thr_kinase"/>
</dbReference>
<evidence type="ECO:0000256" key="5">
    <source>
        <dbReference type="ARBA" id="ARBA00022840"/>
    </source>
</evidence>
<evidence type="ECO:0000259" key="7">
    <source>
        <dbReference type="PROSITE" id="PS50011"/>
    </source>
</evidence>
<dbReference type="InterPro" id="IPR011009">
    <property type="entry name" value="Kinase-like_dom_sf"/>
</dbReference>
<protein>
    <recommendedName>
        <fullName evidence="1">non-specific serine/threonine protein kinase</fullName>
        <ecNumber evidence="1">2.7.11.1</ecNumber>
    </recommendedName>
</protein>
<dbReference type="EC" id="2.7.11.1" evidence="1"/>